<dbReference type="Proteomes" id="UP000593601">
    <property type="component" value="Chromosome"/>
</dbReference>
<sequence>MTDSVIQGITDYIMTCPLLKDGVLRVDAIGDQAIEYLIETSIFDPVIKQYVNGDAEMQYLFSFGSREFYGMDRLQNIQNSAFYETFADWIRSNNRKQIYPDMPDKCYPEDIEVLSPGYLFDGSARNARYTIQLRLTYYKEV</sequence>
<evidence type="ECO:0000313" key="1">
    <source>
        <dbReference type="EMBL" id="QOV18914.1"/>
    </source>
</evidence>
<accession>A0A7M2RG05</accession>
<dbReference type="EMBL" id="CP063304">
    <property type="protein sequence ID" value="QOV18914.1"/>
    <property type="molecule type" value="Genomic_DNA"/>
</dbReference>
<dbReference type="AlphaFoldDB" id="A0A7M2RG05"/>
<organism evidence="1 2">
    <name type="scientific">Blautia liquoris</name>
    <dbReference type="NCBI Taxonomy" id="2779518"/>
    <lineage>
        <taxon>Bacteria</taxon>
        <taxon>Bacillati</taxon>
        <taxon>Bacillota</taxon>
        <taxon>Clostridia</taxon>
        <taxon>Lachnospirales</taxon>
        <taxon>Lachnospiraceae</taxon>
        <taxon>Blautia</taxon>
    </lineage>
</organism>
<dbReference type="RefSeq" id="WP_193735274.1">
    <property type="nucleotide sequence ID" value="NZ_CP063304.1"/>
</dbReference>
<name>A0A7M2RG05_9FIRM</name>
<keyword evidence="2" id="KW-1185">Reference proteome</keyword>
<gene>
    <name evidence="1" type="ORF">INP51_13105</name>
</gene>
<evidence type="ECO:0000313" key="2">
    <source>
        <dbReference type="Proteomes" id="UP000593601"/>
    </source>
</evidence>
<dbReference type="KEGG" id="bliq:INP51_13105"/>
<proteinExistence type="predicted"/>
<protein>
    <recommendedName>
        <fullName evidence="3">Chloramphenicol resistance protein</fullName>
    </recommendedName>
</protein>
<reference evidence="1 2" key="1">
    <citation type="submission" date="2020-10" db="EMBL/GenBank/DDBJ databases">
        <title>Blautia liquoris sp.nov., isolated from the mud in a fermentation cellar used for the production of Chinese strong-flavoured liquor.</title>
        <authorList>
            <person name="Lu L."/>
        </authorList>
    </citation>
    <scope>NUCLEOTIDE SEQUENCE [LARGE SCALE GENOMIC DNA]</scope>
    <source>
        <strain evidence="1 2">LZLJ-3</strain>
    </source>
</reference>
<evidence type="ECO:0008006" key="3">
    <source>
        <dbReference type="Google" id="ProtNLM"/>
    </source>
</evidence>